<reference evidence="2 3" key="1">
    <citation type="journal article" date="2020" name="Insects">
        <title>Bacteria Belonging to Pseudomonas typographi sp. nov. from the Bark Beetle Ips typographus Have Genomic Potential to Aid in the Host Ecology.</title>
        <authorList>
            <person name="Peral-Aranega E."/>
            <person name="Saati-Santamaria Z."/>
            <person name="Kolarik M."/>
            <person name="Rivas R."/>
            <person name="Garcia-Fraile P."/>
        </authorList>
    </citation>
    <scope>NUCLEOTIDE SEQUENCE [LARGE SCALE GENOMIC DNA]</scope>
    <source>
        <strain evidence="2 3">CA3A</strain>
    </source>
</reference>
<comment type="caution">
    <text evidence="2">The sequence shown here is derived from an EMBL/GenBank/DDBJ whole genome shotgun (WGS) entry which is preliminary data.</text>
</comment>
<dbReference type="InterPro" id="IPR008962">
    <property type="entry name" value="PapD-like_sf"/>
</dbReference>
<accession>A0ABR7Z929</accession>
<dbReference type="Proteomes" id="UP000805841">
    <property type="component" value="Unassembled WGS sequence"/>
</dbReference>
<name>A0ABR7Z929_9PSED</name>
<proteinExistence type="predicted"/>
<dbReference type="EMBL" id="JAAOCA010000044">
    <property type="protein sequence ID" value="MBD1601897.1"/>
    <property type="molecule type" value="Genomic_DNA"/>
</dbReference>
<dbReference type="Gene3D" id="2.60.40.10">
    <property type="entry name" value="Immunoglobulins"/>
    <property type="match status" value="1"/>
</dbReference>
<evidence type="ECO:0000313" key="2">
    <source>
        <dbReference type="EMBL" id="MBD1601897.1"/>
    </source>
</evidence>
<evidence type="ECO:0000313" key="3">
    <source>
        <dbReference type="Proteomes" id="UP000805841"/>
    </source>
</evidence>
<keyword evidence="1" id="KW-0732">Signal</keyword>
<protein>
    <submittedName>
        <fullName evidence="2">Molecular chaperone</fullName>
    </submittedName>
</protein>
<sequence>MKRNPWRLVVLAATCGAALSGATAAAAMPVAPVGPRLVPGALVDTLAAGRSSMVKQLGNTGQLTAFVQVELAQVTFTADGQSHEVPLPADGMLRPLLVTPARFILPAGGSQLMQMIYRGTREQERYFRLRYRPVAPRAGDVFAATDEDLTAYGKASHAGVQVLHGYGGVLIVSPEHPYYNTQRVPGANDLVLSNQGNSSVILEGLRRCDLKTAACEMPQTVYIRPGRSHGLEKAAGEQWRFELVEGKTRHALRYPE</sequence>
<dbReference type="SUPFAM" id="SSF49354">
    <property type="entry name" value="PapD-like"/>
    <property type="match status" value="1"/>
</dbReference>
<organism evidence="2 3">
    <name type="scientific">Pseudomonas typographi</name>
    <dbReference type="NCBI Taxonomy" id="2715964"/>
    <lineage>
        <taxon>Bacteria</taxon>
        <taxon>Pseudomonadati</taxon>
        <taxon>Pseudomonadota</taxon>
        <taxon>Gammaproteobacteria</taxon>
        <taxon>Pseudomonadales</taxon>
        <taxon>Pseudomonadaceae</taxon>
        <taxon>Pseudomonas</taxon>
    </lineage>
</organism>
<dbReference type="RefSeq" id="WP_190425984.1">
    <property type="nucleotide sequence ID" value="NZ_JAAOCA010000044.1"/>
</dbReference>
<evidence type="ECO:0000256" key="1">
    <source>
        <dbReference type="SAM" id="SignalP"/>
    </source>
</evidence>
<keyword evidence="3" id="KW-1185">Reference proteome</keyword>
<gene>
    <name evidence="2" type="ORF">HAQ05_24790</name>
</gene>
<feature type="chain" id="PRO_5045556661" evidence="1">
    <location>
        <begin position="27"/>
        <end position="256"/>
    </location>
</feature>
<dbReference type="InterPro" id="IPR013783">
    <property type="entry name" value="Ig-like_fold"/>
</dbReference>
<feature type="signal peptide" evidence="1">
    <location>
        <begin position="1"/>
        <end position="26"/>
    </location>
</feature>